<dbReference type="GO" id="GO:0005634">
    <property type="term" value="C:nucleus"/>
    <property type="evidence" value="ECO:0007669"/>
    <property type="project" value="TreeGrafter"/>
</dbReference>
<dbReference type="Proteomes" id="UP000001307">
    <property type="component" value="Unassembled WGS sequence"/>
</dbReference>
<dbReference type="InParanoid" id="E4XXF4"/>
<dbReference type="CDD" id="cd14694">
    <property type="entry name" value="bZIP_NFIL3"/>
    <property type="match status" value="1"/>
</dbReference>
<feature type="region of interest" description="Disordered" evidence="6">
    <location>
        <begin position="199"/>
        <end position="234"/>
    </location>
</feature>
<accession>E4XXF4</accession>
<dbReference type="InterPro" id="IPR004827">
    <property type="entry name" value="bZIP"/>
</dbReference>
<dbReference type="AlphaFoldDB" id="E4XXF4"/>
<keyword evidence="2" id="KW-0805">Transcription regulation</keyword>
<evidence type="ECO:0000256" key="5">
    <source>
        <dbReference type="ARBA" id="ARBA00023242"/>
    </source>
</evidence>
<dbReference type="EMBL" id="FN653277">
    <property type="protein sequence ID" value="CBY14348.1"/>
    <property type="molecule type" value="Genomic_DNA"/>
</dbReference>
<dbReference type="Pfam" id="PF07716">
    <property type="entry name" value="bZIP_2"/>
    <property type="match status" value="1"/>
</dbReference>
<dbReference type="GO" id="GO:0003700">
    <property type="term" value="F:DNA-binding transcription factor activity"/>
    <property type="evidence" value="ECO:0007669"/>
    <property type="project" value="InterPro"/>
</dbReference>
<dbReference type="GO" id="GO:0003677">
    <property type="term" value="F:DNA binding"/>
    <property type="evidence" value="ECO:0007669"/>
    <property type="project" value="UniProtKB-KW"/>
</dbReference>
<feature type="compositionally biased region" description="Basic and acidic residues" evidence="6">
    <location>
        <begin position="25"/>
        <end position="41"/>
    </location>
</feature>
<reference evidence="8" key="1">
    <citation type="journal article" date="2010" name="Science">
        <title>Plasticity of animal genome architecture unmasked by rapid evolution of a pelagic tunicate.</title>
        <authorList>
            <person name="Denoeud F."/>
            <person name="Henriet S."/>
            <person name="Mungpakdee S."/>
            <person name="Aury J.M."/>
            <person name="Da Silva C."/>
            <person name="Brinkmann H."/>
            <person name="Mikhaleva J."/>
            <person name="Olsen L.C."/>
            <person name="Jubin C."/>
            <person name="Canestro C."/>
            <person name="Bouquet J.M."/>
            <person name="Danks G."/>
            <person name="Poulain J."/>
            <person name="Campsteijn C."/>
            <person name="Adamski M."/>
            <person name="Cross I."/>
            <person name="Yadetie F."/>
            <person name="Muffato M."/>
            <person name="Louis A."/>
            <person name="Butcher S."/>
            <person name="Tsagkogeorga G."/>
            <person name="Konrad A."/>
            <person name="Singh S."/>
            <person name="Jensen M.F."/>
            <person name="Cong E.H."/>
            <person name="Eikeseth-Otteraa H."/>
            <person name="Noel B."/>
            <person name="Anthouard V."/>
            <person name="Porcel B.M."/>
            <person name="Kachouri-Lafond R."/>
            <person name="Nishino A."/>
            <person name="Ugolini M."/>
            <person name="Chourrout P."/>
            <person name="Nishida H."/>
            <person name="Aasland R."/>
            <person name="Huzurbazar S."/>
            <person name="Westhof E."/>
            <person name="Delsuc F."/>
            <person name="Lehrach H."/>
            <person name="Reinhardt R."/>
            <person name="Weissenbach J."/>
            <person name="Roy S.W."/>
            <person name="Artiguenave F."/>
            <person name="Postlethwait J.H."/>
            <person name="Manak J.R."/>
            <person name="Thompson E.M."/>
            <person name="Jaillon O."/>
            <person name="Du Pasquier L."/>
            <person name="Boudinot P."/>
            <person name="Liberles D.A."/>
            <person name="Volff J.N."/>
            <person name="Philippe H."/>
            <person name="Lenhard B."/>
            <person name="Roest Crollius H."/>
            <person name="Wincker P."/>
            <person name="Chourrout D."/>
        </authorList>
    </citation>
    <scope>NUCLEOTIDE SEQUENCE [LARGE SCALE GENOMIC DNA]</scope>
</reference>
<sequence length="274" mass="30647">MTEHIEEIVNEHSDSGCGGSSGGESPHRGKLTFDVRLKSEPNDQMSMMQMDNKDDEGSESSGDSRRKRNFVDDKDKDDSYWVKRKKNNEAARRSREKRRMNDLLLEQRVVVLTDENKQLKGQLLALKLRYGELEEFKPKSYEKPGQLFTNRNGDTSATVLVNSPEHLAQHLQARAAAAHHHHMLAQAAPVSPVKKTGGFSIDNLLGKSNSDEEMDTNRPPSTDSGNNSDDVAPAYPAGYSQQLYSPMMYAHLAKSSPYLLNPALIAQQKLYGMN</sequence>
<proteinExistence type="inferred from homology"/>
<dbReference type="PROSITE" id="PS50217">
    <property type="entry name" value="BZIP"/>
    <property type="match status" value="1"/>
</dbReference>
<dbReference type="InterPro" id="IPR046347">
    <property type="entry name" value="bZIP_sf"/>
</dbReference>
<keyword evidence="9" id="KW-1185">Reference proteome</keyword>
<dbReference type="Gene3D" id="1.20.5.170">
    <property type="match status" value="1"/>
</dbReference>
<dbReference type="PANTHER" id="PTHR15284:SF0">
    <property type="entry name" value="GH23983P"/>
    <property type="match status" value="1"/>
</dbReference>
<evidence type="ECO:0000256" key="6">
    <source>
        <dbReference type="SAM" id="MobiDB-lite"/>
    </source>
</evidence>
<gene>
    <name evidence="8" type="ORF">GSOID_T00007341001</name>
</gene>
<evidence type="ECO:0000313" key="9">
    <source>
        <dbReference type="Proteomes" id="UP000001307"/>
    </source>
</evidence>
<dbReference type="SUPFAM" id="SSF57959">
    <property type="entry name" value="Leucine zipper domain"/>
    <property type="match status" value="1"/>
</dbReference>
<feature type="compositionally biased region" description="Polar residues" evidence="6">
    <location>
        <begin position="218"/>
        <end position="229"/>
    </location>
</feature>
<organism evidence="8">
    <name type="scientific">Oikopleura dioica</name>
    <name type="common">Tunicate</name>
    <dbReference type="NCBI Taxonomy" id="34765"/>
    <lineage>
        <taxon>Eukaryota</taxon>
        <taxon>Metazoa</taxon>
        <taxon>Chordata</taxon>
        <taxon>Tunicata</taxon>
        <taxon>Appendicularia</taxon>
        <taxon>Copelata</taxon>
        <taxon>Oikopleuridae</taxon>
        <taxon>Oikopleura</taxon>
    </lineage>
</organism>
<comment type="similarity">
    <text evidence="1">Belongs to the bZIP family. NFIL3 subfamily.</text>
</comment>
<dbReference type="OrthoDB" id="6151507at2759"/>
<evidence type="ECO:0000256" key="4">
    <source>
        <dbReference type="ARBA" id="ARBA00023163"/>
    </source>
</evidence>
<protein>
    <recommendedName>
        <fullName evidence="7">BZIP domain-containing protein</fullName>
    </recommendedName>
</protein>
<keyword evidence="3" id="KW-0238">DNA-binding</keyword>
<dbReference type="PROSITE" id="PS00036">
    <property type="entry name" value="BZIP_BASIC"/>
    <property type="match status" value="1"/>
</dbReference>
<name>E4XXF4_OIKDI</name>
<evidence type="ECO:0000256" key="1">
    <source>
        <dbReference type="ARBA" id="ARBA00006079"/>
    </source>
</evidence>
<dbReference type="InterPro" id="IPR047229">
    <property type="entry name" value="NFIL3-like"/>
</dbReference>
<evidence type="ECO:0000256" key="2">
    <source>
        <dbReference type="ARBA" id="ARBA00023015"/>
    </source>
</evidence>
<feature type="compositionally biased region" description="Basic and acidic residues" evidence="6">
    <location>
        <begin position="1"/>
        <end position="14"/>
    </location>
</feature>
<dbReference type="PANTHER" id="PTHR15284">
    <property type="entry name" value="NUCLEAR FACTOR INTERLEUKIN-3-REGULATED PROTEIN"/>
    <property type="match status" value="1"/>
</dbReference>
<keyword evidence="4" id="KW-0804">Transcription</keyword>
<dbReference type="SMART" id="SM00338">
    <property type="entry name" value="BRLZ"/>
    <property type="match status" value="1"/>
</dbReference>
<dbReference type="FunFam" id="1.20.5.170:FF:000025">
    <property type="entry name" value="nuclear factor interleukin-3-regulated protein-like"/>
    <property type="match status" value="1"/>
</dbReference>
<feature type="domain" description="BZIP" evidence="7">
    <location>
        <begin position="77"/>
        <end position="135"/>
    </location>
</feature>
<dbReference type="InterPro" id="IPR047106">
    <property type="entry name" value="NFIL3-like_bZIP"/>
</dbReference>
<evidence type="ECO:0000259" key="7">
    <source>
        <dbReference type="PROSITE" id="PS50217"/>
    </source>
</evidence>
<dbReference type="GO" id="GO:0007623">
    <property type="term" value="P:circadian rhythm"/>
    <property type="evidence" value="ECO:0007669"/>
    <property type="project" value="TreeGrafter"/>
</dbReference>
<evidence type="ECO:0000313" key="8">
    <source>
        <dbReference type="EMBL" id="CBY14348.1"/>
    </source>
</evidence>
<evidence type="ECO:0000256" key="3">
    <source>
        <dbReference type="ARBA" id="ARBA00023125"/>
    </source>
</evidence>
<keyword evidence="5" id="KW-0539">Nucleus</keyword>
<feature type="region of interest" description="Disordered" evidence="6">
    <location>
        <begin position="1"/>
        <end position="72"/>
    </location>
</feature>